<gene>
    <name evidence="1" type="ORF">DR999_PMT11574</name>
</gene>
<evidence type="ECO:0000313" key="1">
    <source>
        <dbReference type="EMBL" id="TFK05735.1"/>
    </source>
</evidence>
<dbReference type="EMBL" id="QXTE01000108">
    <property type="protein sequence ID" value="TFK05735.1"/>
    <property type="molecule type" value="Genomic_DNA"/>
</dbReference>
<accession>A0A4D9EBJ3</accession>
<proteinExistence type="predicted"/>
<dbReference type="AlphaFoldDB" id="A0A4D9EBJ3"/>
<reference evidence="1 2" key="2">
    <citation type="submission" date="2019-04" db="EMBL/GenBank/DDBJ databases">
        <title>The genome sequence of big-headed turtle.</title>
        <authorList>
            <person name="Gong S."/>
        </authorList>
    </citation>
    <scope>NUCLEOTIDE SEQUENCE [LARGE SCALE GENOMIC DNA]</scope>
    <source>
        <strain evidence="1">DO16091913</strain>
        <tissue evidence="1">Muscle</tissue>
    </source>
</reference>
<sequence>MAGETEAQIISPWSYSERMVEDTHSLTPIPEILSEDQLSPHCTCVSATGFLGGAFFPLLSRFLLVHGLCNIFSLSLTLVEWLRLRNLLFWHSCTACGVLISPLL</sequence>
<name>A0A4D9EBJ3_9SAUR</name>
<organism evidence="1 2">
    <name type="scientific">Platysternon megacephalum</name>
    <name type="common">big-headed turtle</name>
    <dbReference type="NCBI Taxonomy" id="55544"/>
    <lineage>
        <taxon>Eukaryota</taxon>
        <taxon>Metazoa</taxon>
        <taxon>Chordata</taxon>
        <taxon>Craniata</taxon>
        <taxon>Vertebrata</taxon>
        <taxon>Euteleostomi</taxon>
        <taxon>Archelosauria</taxon>
        <taxon>Testudinata</taxon>
        <taxon>Testudines</taxon>
        <taxon>Cryptodira</taxon>
        <taxon>Durocryptodira</taxon>
        <taxon>Testudinoidea</taxon>
        <taxon>Platysternidae</taxon>
        <taxon>Platysternon</taxon>
    </lineage>
</organism>
<comment type="caution">
    <text evidence="1">The sequence shown here is derived from an EMBL/GenBank/DDBJ whole genome shotgun (WGS) entry which is preliminary data.</text>
</comment>
<keyword evidence="2" id="KW-1185">Reference proteome</keyword>
<reference evidence="1 2" key="1">
    <citation type="submission" date="2019-04" db="EMBL/GenBank/DDBJ databases">
        <title>Draft genome of the big-headed turtle Platysternon megacephalum.</title>
        <authorList>
            <person name="Gong S."/>
        </authorList>
    </citation>
    <scope>NUCLEOTIDE SEQUENCE [LARGE SCALE GENOMIC DNA]</scope>
    <source>
        <strain evidence="1">DO16091913</strain>
        <tissue evidence="1">Muscle</tissue>
    </source>
</reference>
<evidence type="ECO:0000313" key="2">
    <source>
        <dbReference type="Proteomes" id="UP000297703"/>
    </source>
</evidence>
<dbReference type="Proteomes" id="UP000297703">
    <property type="component" value="Unassembled WGS sequence"/>
</dbReference>
<protein>
    <submittedName>
        <fullName evidence="1">5'-nucleotidase domain-containing protein 3</fullName>
    </submittedName>
</protein>